<keyword evidence="1" id="KW-1133">Transmembrane helix</keyword>
<evidence type="ECO:0000256" key="1">
    <source>
        <dbReference type="SAM" id="Phobius"/>
    </source>
</evidence>
<gene>
    <name evidence="2" type="ORF">C5748_16190</name>
</gene>
<sequence length="328" mass="36128">MGAVNNGNDDKNQDANGADVTMVVIVAIVAACGVAVLAHIYELPGLALRERYEILRNVGLLVLGFIGLPLAIWRSVVAARQTTEAIKQGRRVEKQMLFTEQQIAAAEENNLAGILEKAASLVAEKNNARISAGIGLLHYVATANKATFSREATDLLTDFVDGKELIDGEPRVLLRALEYLNEIGRKRPTPVIVSVTVKSGDVPFRHLAGVAYNDCEFDGENLPLDGTNTLKDCRLTDCRIGGWNYMVGDIKIERSAIRTLRIQQLRTTKVVLDYCDFTGCRHITPGASLQFKNCYYDVDHPPVRKILKEFGGQLVARDPSDEFEDIDE</sequence>
<keyword evidence="1" id="KW-0812">Transmembrane</keyword>
<dbReference type="AlphaFoldDB" id="A0A2S9IP88"/>
<evidence type="ECO:0008006" key="4">
    <source>
        <dbReference type="Google" id="ProtNLM"/>
    </source>
</evidence>
<reference evidence="2 3" key="1">
    <citation type="submission" date="2018-02" db="EMBL/GenBank/DDBJ databases">
        <title>The draft genome of Phyllobacterium sp. 1N-3.</title>
        <authorList>
            <person name="Liu L."/>
            <person name="Li L."/>
            <person name="Zhang X."/>
            <person name="Wang T."/>
            <person name="Liang L."/>
        </authorList>
    </citation>
    <scope>NUCLEOTIDE SEQUENCE [LARGE SCALE GENOMIC DNA]</scope>
    <source>
        <strain evidence="2 3">1N-3</strain>
    </source>
</reference>
<proteinExistence type="predicted"/>
<evidence type="ECO:0000313" key="2">
    <source>
        <dbReference type="EMBL" id="PRD42335.1"/>
    </source>
</evidence>
<dbReference type="EMBL" id="PVBR01000012">
    <property type="protein sequence ID" value="PRD42335.1"/>
    <property type="molecule type" value="Genomic_DNA"/>
</dbReference>
<feature type="transmembrane region" description="Helical" evidence="1">
    <location>
        <begin position="20"/>
        <end position="42"/>
    </location>
</feature>
<name>A0A2S9IP88_9HYPH</name>
<dbReference type="RefSeq" id="WP_105742974.1">
    <property type="nucleotide sequence ID" value="NZ_PVBR01000012.1"/>
</dbReference>
<dbReference type="Proteomes" id="UP000239434">
    <property type="component" value="Unassembled WGS sequence"/>
</dbReference>
<accession>A0A2S9IP88</accession>
<keyword evidence="3" id="KW-1185">Reference proteome</keyword>
<comment type="caution">
    <text evidence="2">The sequence shown here is derived from an EMBL/GenBank/DDBJ whole genome shotgun (WGS) entry which is preliminary data.</text>
</comment>
<keyword evidence="1" id="KW-0472">Membrane</keyword>
<organism evidence="2 3">
    <name type="scientific">Phyllobacterium phragmitis</name>
    <dbReference type="NCBI Taxonomy" id="2670329"/>
    <lineage>
        <taxon>Bacteria</taxon>
        <taxon>Pseudomonadati</taxon>
        <taxon>Pseudomonadota</taxon>
        <taxon>Alphaproteobacteria</taxon>
        <taxon>Hyphomicrobiales</taxon>
        <taxon>Phyllobacteriaceae</taxon>
        <taxon>Phyllobacterium</taxon>
    </lineage>
</organism>
<protein>
    <recommendedName>
        <fullName evidence="4">Pentapeptide repeat-containing protein</fullName>
    </recommendedName>
</protein>
<feature type="transmembrane region" description="Helical" evidence="1">
    <location>
        <begin position="54"/>
        <end position="73"/>
    </location>
</feature>
<evidence type="ECO:0000313" key="3">
    <source>
        <dbReference type="Proteomes" id="UP000239434"/>
    </source>
</evidence>